<evidence type="ECO:0000313" key="2">
    <source>
        <dbReference type="Proteomes" id="UP000239425"/>
    </source>
</evidence>
<gene>
    <name evidence="1" type="ORF">HCUR_00179</name>
</gene>
<name>A0A2S5RED6_9PROT</name>
<proteinExistence type="predicted"/>
<evidence type="ECO:0000313" key="1">
    <source>
        <dbReference type="EMBL" id="PPE05686.1"/>
    </source>
</evidence>
<reference evidence="1 2" key="1">
    <citation type="submission" date="2017-11" db="EMBL/GenBank/DDBJ databases">
        <title>Comparative genomic analysis of Holospora spp., intranuclear symbionts of paramecia.</title>
        <authorList>
            <person name="Garushyants S.K."/>
            <person name="Beliavskaya A."/>
            <person name="Malko D.B."/>
            <person name="Logacheva M.D."/>
            <person name="Rautian M.S."/>
            <person name="Gelfand M.S."/>
        </authorList>
    </citation>
    <scope>NUCLEOTIDE SEQUENCE [LARGE SCALE GENOMIC DNA]</scope>
    <source>
        <strain evidence="2">02AZ16</strain>
    </source>
</reference>
<organism evidence="1 2">
    <name type="scientific">Holospora curviuscula</name>
    <dbReference type="NCBI Taxonomy" id="1082868"/>
    <lineage>
        <taxon>Bacteria</taxon>
        <taxon>Pseudomonadati</taxon>
        <taxon>Pseudomonadota</taxon>
        <taxon>Alphaproteobacteria</taxon>
        <taxon>Holosporales</taxon>
        <taxon>Holosporaceae</taxon>
        <taxon>Holospora</taxon>
    </lineage>
</organism>
<comment type="caution">
    <text evidence="1">The sequence shown here is derived from an EMBL/GenBank/DDBJ whole genome shotgun (WGS) entry which is preliminary data.</text>
</comment>
<keyword evidence="2" id="KW-1185">Reference proteome</keyword>
<accession>A0A2S5RED6</accession>
<protein>
    <submittedName>
        <fullName evidence="1">Uncharacterized protein</fullName>
    </submittedName>
</protein>
<dbReference type="Proteomes" id="UP000239425">
    <property type="component" value="Unassembled WGS sequence"/>
</dbReference>
<dbReference type="AlphaFoldDB" id="A0A2S5RED6"/>
<sequence length="70" mass="8015">MFQEALRNDPRLKDVCSDSGTTVLKHTREISGRLTQGGAYFGKKIRRGGDISWLNNFPKCFKEYEFLSLS</sequence>
<dbReference type="EMBL" id="PHHC01000057">
    <property type="protein sequence ID" value="PPE05686.1"/>
    <property type="molecule type" value="Genomic_DNA"/>
</dbReference>